<keyword evidence="1" id="KW-0812">Transmembrane</keyword>
<keyword evidence="2" id="KW-0732">Signal</keyword>
<feature type="transmembrane region" description="Helical" evidence="1">
    <location>
        <begin position="34"/>
        <end position="53"/>
    </location>
</feature>
<proteinExistence type="predicted"/>
<sequence length="119" mass="11903">MLKYAKSLAMVAATAASALVAVLADGVTPGEWLMVVNSAVFAAAVFTAPNVPGARYTKSVLAFLGAGLAVAISVITDGITLAEGIQIALAGLAAIGVRVAPNAGDMLARTARPQPTLRL</sequence>
<feature type="chain" id="PRO_5039191774" description="Holin" evidence="2">
    <location>
        <begin position="21"/>
        <end position="119"/>
    </location>
</feature>
<evidence type="ECO:0000313" key="3">
    <source>
        <dbReference type="EMBL" id="GGK44089.1"/>
    </source>
</evidence>
<organism evidence="3 4">
    <name type="scientific">Pilimelia terevasa</name>
    <dbReference type="NCBI Taxonomy" id="53372"/>
    <lineage>
        <taxon>Bacteria</taxon>
        <taxon>Bacillati</taxon>
        <taxon>Actinomycetota</taxon>
        <taxon>Actinomycetes</taxon>
        <taxon>Micromonosporales</taxon>
        <taxon>Micromonosporaceae</taxon>
        <taxon>Pilimelia</taxon>
    </lineage>
</organism>
<feature type="transmembrane region" description="Helical" evidence="1">
    <location>
        <begin position="60"/>
        <end position="79"/>
    </location>
</feature>
<reference evidence="3" key="2">
    <citation type="submission" date="2020-09" db="EMBL/GenBank/DDBJ databases">
        <authorList>
            <person name="Sun Q."/>
            <person name="Ohkuma M."/>
        </authorList>
    </citation>
    <scope>NUCLEOTIDE SEQUENCE</scope>
    <source>
        <strain evidence="3">JCM 3091</strain>
    </source>
</reference>
<protein>
    <recommendedName>
        <fullName evidence="5">Holin</fullName>
    </recommendedName>
</protein>
<evidence type="ECO:0000256" key="2">
    <source>
        <dbReference type="SAM" id="SignalP"/>
    </source>
</evidence>
<evidence type="ECO:0000313" key="4">
    <source>
        <dbReference type="Proteomes" id="UP000662200"/>
    </source>
</evidence>
<reference evidence="3" key="1">
    <citation type="journal article" date="2014" name="Int. J. Syst. Evol. Microbiol.">
        <title>Complete genome sequence of Corynebacterium casei LMG S-19264T (=DSM 44701T), isolated from a smear-ripened cheese.</title>
        <authorList>
            <consortium name="US DOE Joint Genome Institute (JGI-PGF)"/>
            <person name="Walter F."/>
            <person name="Albersmeier A."/>
            <person name="Kalinowski J."/>
            <person name="Ruckert C."/>
        </authorList>
    </citation>
    <scope>NUCLEOTIDE SEQUENCE</scope>
    <source>
        <strain evidence="3">JCM 3091</strain>
    </source>
</reference>
<dbReference type="RefSeq" id="WP_189116024.1">
    <property type="nucleotide sequence ID" value="NZ_BMQC01000030.1"/>
</dbReference>
<dbReference type="Proteomes" id="UP000662200">
    <property type="component" value="Unassembled WGS sequence"/>
</dbReference>
<dbReference type="AlphaFoldDB" id="A0A8J3BSD2"/>
<name>A0A8J3BSD2_9ACTN</name>
<comment type="caution">
    <text evidence="3">The sequence shown here is derived from an EMBL/GenBank/DDBJ whole genome shotgun (WGS) entry which is preliminary data.</text>
</comment>
<accession>A0A8J3BSD2</accession>
<gene>
    <name evidence="3" type="ORF">GCM10010124_41140</name>
</gene>
<keyword evidence="1" id="KW-0472">Membrane</keyword>
<keyword evidence="1" id="KW-1133">Transmembrane helix</keyword>
<feature type="signal peptide" evidence="2">
    <location>
        <begin position="1"/>
        <end position="20"/>
    </location>
</feature>
<evidence type="ECO:0008006" key="5">
    <source>
        <dbReference type="Google" id="ProtNLM"/>
    </source>
</evidence>
<dbReference type="EMBL" id="BMQC01000030">
    <property type="protein sequence ID" value="GGK44089.1"/>
    <property type="molecule type" value="Genomic_DNA"/>
</dbReference>
<keyword evidence="4" id="KW-1185">Reference proteome</keyword>
<evidence type="ECO:0000256" key="1">
    <source>
        <dbReference type="SAM" id="Phobius"/>
    </source>
</evidence>